<sequence>MKTVSVVAKNGYLKLIHLLSQRPVQKKKIVFLLSFPTTSNIILDCLAPHFKHELVIGYMDNSEALAQTYQKYGCKIYSLTGKKIFTSEIVALTKNADIVLCDNYFAFLAGIFFDKNTAVLQLWHANGAAKSFGLEAKYAKSASSEDKKRYQSVYKRFTHYVVGSKKMMTIFKDSYQTTTAEFLPFGYLPTDIYFDQNIKIYNEKKFAEKFGAKKTLLYAPTYRENYETPLLDFKKLETELGGQWQILAHPHPHDKILQAKLATYENVVTDFESLSLQALLQNVDCLISDYSSVPFEYALVNPSGKLIYYCPDFDKYNETVGLQKDFSTWLPKVLITNEAALRKLIAAYPYKSLANFNELWNTYNKGNACKQLIEWIEKR</sequence>
<dbReference type="KEGG" id="esg:EsVE80_09540"/>
<keyword evidence="6" id="KW-0472">Membrane</keyword>
<gene>
    <name evidence="7" type="primary">tagB3</name>
    <name evidence="7" type="ORF">EsVE80_09540</name>
</gene>
<dbReference type="GO" id="GO:0047355">
    <property type="term" value="F:CDP-glycerol glycerophosphotransferase activity"/>
    <property type="evidence" value="ECO:0007669"/>
    <property type="project" value="InterPro"/>
</dbReference>
<evidence type="ECO:0000256" key="3">
    <source>
        <dbReference type="ARBA" id="ARBA00022475"/>
    </source>
</evidence>
<protein>
    <submittedName>
        <fullName evidence="7">Glycosyl transferase</fullName>
    </submittedName>
</protein>
<dbReference type="EMBL" id="AP022822">
    <property type="protein sequence ID" value="BCA85431.1"/>
    <property type="molecule type" value="Genomic_DNA"/>
</dbReference>
<dbReference type="AlphaFoldDB" id="A0A679IL71"/>
<reference evidence="7 8" key="1">
    <citation type="submission" date="2020-02" db="EMBL/GenBank/DDBJ databases">
        <title>Characterization of vanA genotype vancomycin-resistant Enterococcus saigonensis VE80.</title>
        <authorList>
            <person name="Harada T."/>
            <person name="Motooka D."/>
            <person name="Nakamura S."/>
            <person name="Yamamoto Y."/>
            <person name="Kawahara R."/>
            <person name="Kawatsu K."/>
        </authorList>
    </citation>
    <scope>NUCLEOTIDE SEQUENCE [LARGE SCALE GENOMIC DNA]</scope>
    <source>
        <strain evidence="7 8">VE80</strain>
    </source>
</reference>
<dbReference type="InterPro" id="IPR007554">
    <property type="entry name" value="Glycerophosphate_synth"/>
</dbReference>
<keyword evidence="4 7" id="KW-0808">Transferase</keyword>
<evidence type="ECO:0000256" key="4">
    <source>
        <dbReference type="ARBA" id="ARBA00022679"/>
    </source>
</evidence>
<evidence type="ECO:0000256" key="2">
    <source>
        <dbReference type="ARBA" id="ARBA00010488"/>
    </source>
</evidence>
<dbReference type="SUPFAM" id="SSF53756">
    <property type="entry name" value="UDP-Glycosyltransferase/glycogen phosphorylase"/>
    <property type="match status" value="1"/>
</dbReference>
<dbReference type="InterPro" id="IPR043148">
    <property type="entry name" value="TagF_C"/>
</dbReference>
<proteinExistence type="inferred from homology"/>
<name>A0A679IL71_9ENTE</name>
<dbReference type="Gene3D" id="3.40.50.11820">
    <property type="match status" value="1"/>
</dbReference>
<evidence type="ECO:0000256" key="5">
    <source>
        <dbReference type="ARBA" id="ARBA00022944"/>
    </source>
</evidence>
<dbReference type="Proteomes" id="UP000502998">
    <property type="component" value="Chromosome"/>
</dbReference>
<evidence type="ECO:0000313" key="8">
    <source>
        <dbReference type="Proteomes" id="UP000502998"/>
    </source>
</evidence>
<dbReference type="PANTHER" id="PTHR37316">
    <property type="entry name" value="TEICHOIC ACID GLYCEROL-PHOSPHATE PRIMASE"/>
    <property type="match status" value="1"/>
</dbReference>
<dbReference type="InterPro" id="IPR043149">
    <property type="entry name" value="TagF_N"/>
</dbReference>
<dbReference type="PANTHER" id="PTHR37316:SF1">
    <property type="entry name" value="TEICHOIC ACID GLYCEROL-PHOSPHATE PRIMASE"/>
    <property type="match status" value="1"/>
</dbReference>
<keyword evidence="3" id="KW-1003">Cell membrane</keyword>
<keyword evidence="5" id="KW-0777">Teichoic acid biosynthesis</keyword>
<accession>A0A679IL71</accession>
<comment type="subcellular location">
    <subcellularLocation>
        <location evidence="1">Cell membrane</location>
        <topology evidence="1">Peripheral membrane protein</topology>
    </subcellularLocation>
</comment>
<dbReference type="RefSeq" id="WP_173102708.1">
    <property type="nucleotide sequence ID" value="NZ_AP022822.1"/>
</dbReference>
<dbReference type="Pfam" id="PF04464">
    <property type="entry name" value="Glyphos_transf"/>
    <property type="match status" value="1"/>
</dbReference>
<dbReference type="InterPro" id="IPR051612">
    <property type="entry name" value="Teichoic_Acid_Biosynth"/>
</dbReference>
<evidence type="ECO:0000256" key="1">
    <source>
        <dbReference type="ARBA" id="ARBA00004202"/>
    </source>
</evidence>
<dbReference type="GO" id="GO:0005886">
    <property type="term" value="C:plasma membrane"/>
    <property type="evidence" value="ECO:0007669"/>
    <property type="project" value="UniProtKB-SubCell"/>
</dbReference>
<dbReference type="GO" id="GO:0019350">
    <property type="term" value="P:teichoic acid biosynthetic process"/>
    <property type="evidence" value="ECO:0007669"/>
    <property type="project" value="UniProtKB-KW"/>
</dbReference>
<dbReference type="Gene3D" id="3.40.50.12580">
    <property type="match status" value="1"/>
</dbReference>
<keyword evidence="8" id="KW-1185">Reference proteome</keyword>
<evidence type="ECO:0000313" key="7">
    <source>
        <dbReference type="EMBL" id="BCA85431.1"/>
    </source>
</evidence>
<organism evidence="7 8">
    <name type="scientific">Enterococcus saigonensis</name>
    <dbReference type="NCBI Taxonomy" id="1805431"/>
    <lineage>
        <taxon>Bacteria</taxon>
        <taxon>Bacillati</taxon>
        <taxon>Bacillota</taxon>
        <taxon>Bacilli</taxon>
        <taxon>Lactobacillales</taxon>
        <taxon>Enterococcaceae</taxon>
        <taxon>Enterococcus</taxon>
    </lineage>
</organism>
<evidence type="ECO:0000256" key="6">
    <source>
        <dbReference type="ARBA" id="ARBA00023136"/>
    </source>
</evidence>
<comment type="similarity">
    <text evidence="2">Belongs to the CDP-glycerol glycerophosphotransferase family.</text>
</comment>